<reference evidence="9" key="1">
    <citation type="submission" date="2021-05" db="EMBL/GenBank/DDBJ databases">
        <title>Direct Submission.</title>
        <authorList>
            <person name="Li K."/>
            <person name="Gao J."/>
        </authorList>
    </citation>
    <scope>NUCLEOTIDE SEQUENCE [LARGE SCALE GENOMIC DNA]</scope>
    <source>
        <strain evidence="9">HDS12</strain>
    </source>
</reference>
<dbReference type="Pfam" id="PF13245">
    <property type="entry name" value="AAA_19"/>
    <property type="match status" value="1"/>
</dbReference>
<evidence type="ECO:0000313" key="9">
    <source>
        <dbReference type="Proteomes" id="UP000678016"/>
    </source>
</evidence>
<dbReference type="EMBL" id="CP074132">
    <property type="protein sequence ID" value="QUX31166.1"/>
    <property type="molecule type" value="Genomic_DNA"/>
</dbReference>
<accession>A0ABX8C9S0</accession>
<proteinExistence type="predicted"/>
<evidence type="ECO:0000259" key="7">
    <source>
        <dbReference type="PROSITE" id="PS51198"/>
    </source>
</evidence>
<dbReference type="PANTHER" id="PTHR11070">
    <property type="entry name" value="UVRD / RECB / PCRA DNA HELICASE FAMILY MEMBER"/>
    <property type="match status" value="1"/>
</dbReference>
<feature type="compositionally biased region" description="Basic and acidic residues" evidence="6">
    <location>
        <begin position="864"/>
        <end position="882"/>
    </location>
</feature>
<feature type="binding site" evidence="5">
    <location>
        <begin position="217"/>
        <end position="224"/>
    </location>
    <ligand>
        <name>ATP</name>
        <dbReference type="ChEBI" id="CHEBI:30616"/>
    </ligand>
</feature>
<keyword evidence="3 5" id="KW-0347">Helicase</keyword>
<name>A0ABX8C9S0_9ACTN</name>
<evidence type="ECO:0000256" key="5">
    <source>
        <dbReference type="PROSITE-ProRule" id="PRU00560"/>
    </source>
</evidence>
<keyword evidence="4 5" id="KW-0067">ATP-binding</keyword>
<feature type="region of interest" description="Disordered" evidence="6">
    <location>
        <begin position="852"/>
        <end position="902"/>
    </location>
</feature>
<evidence type="ECO:0000313" key="8">
    <source>
        <dbReference type="EMBL" id="QUX31166.1"/>
    </source>
</evidence>
<feature type="compositionally biased region" description="Pro residues" evidence="6">
    <location>
        <begin position="887"/>
        <end position="899"/>
    </location>
</feature>
<evidence type="ECO:0000256" key="2">
    <source>
        <dbReference type="ARBA" id="ARBA00022801"/>
    </source>
</evidence>
<dbReference type="PANTHER" id="PTHR11070:SF45">
    <property type="entry name" value="DNA 3'-5' HELICASE"/>
    <property type="match status" value="1"/>
</dbReference>
<gene>
    <name evidence="8" type="ORF">KGD83_12115</name>
</gene>
<feature type="domain" description="UvrD-like helicase ATP-binding" evidence="7">
    <location>
        <begin position="196"/>
        <end position="544"/>
    </location>
</feature>
<protein>
    <submittedName>
        <fullName evidence="8">AAA family ATPase</fullName>
    </submittedName>
</protein>
<dbReference type="Proteomes" id="UP000678016">
    <property type="component" value="Chromosome"/>
</dbReference>
<evidence type="ECO:0000256" key="4">
    <source>
        <dbReference type="ARBA" id="ARBA00022840"/>
    </source>
</evidence>
<keyword evidence="9" id="KW-1185">Reference proteome</keyword>
<dbReference type="InterPro" id="IPR027417">
    <property type="entry name" value="P-loop_NTPase"/>
</dbReference>
<evidence type="ECO:0000256" key="6">
    <source>
        <dbReference type="SAM" id="MobiDB-lite"/>
    </source>
</evidence>
<dbReference type="PROSITE" id="PS51198">
    <property type="entry name" value="UVRD_HELICASE_ATP_BIND"/>
    <property type="match status" value="1"/>
</dbReference>
<keyword evidence="1 5" id="KW-0547">Nucleotide-binding</keyword>
<evidence type="ECO:0000256" key="3">
    <source>
        <dbReference type="ARBA" id="ARBA00022806"/>
    </source>
</evidence>
<dbReference type="SUPFAM" id="SSF52540">
    <property type="entry name" value="P-loop containing nucleoside triphosphate hydrolases"/>
    <property type="match status" value="1"/>
</dbReference>
<keyword evidence="2 5" id="KW-0378">Hydrolase</keyword>
<evidence type="ECO:0000256" key="1">
    <source>
        <dbReference type="ARBA" id="ARBA00022741"/>
    </source>
</evidence>
<sequence length="1048" mass="115984">MGSNARQRIIEQEQTAVDRAHRCLERQRGQTTRLATADAAASAKDSVAQHEEYARWVAQYELGGQQLVVQRVDLQEESGDETFYVGRRSVRDEDGNVFVIKWSSPAAVRWRRERGTEKGAVTLRRRLRCHGERVVDYHDELVRKADDPSSEQASPAQVAAAIRARKEQEAGTAQDPFLLRELDRSRDGLMRDIVETIHRDQLDLVCHDRPGALVVQGGPGTGKTAIGLHRVTWLLDNDHFTPGQILVVGPSQYFLDYVSEVLPSLGTRGVTSLRVDDLCPGRSGGHDTAEQHRIKSDARMAGVLRQAVRQTVRAGAWSKFLDGDQLRIRVDESPLAVAEADIERIFGEVLESDAPLNTRRQRFTDLLVDRMLDQVSYRHRRQGQALRRRITSSLAGPVNATWPRVSENRLYRRLLGDAQVLGQASEGVLTAEEQSALYRPAANRTGQESWSSADLLCLEELRILLNGDTPDRYRHIVVDEAQNLTPMQLRALARRCPSGSLTILGDLAQSTGTHSHTDWAALTDHLELPDGWELQELTLGYRIPSQVMHTAVPAAVAASELTTFPETLREPRDGELTMARLAPEDLIDGVRERATELLAKGGERSVAVIADDASPYLQSIADALATGPAPVEGTVRALAASDVSGLEFDHVILVEPRQISDSGPGGHGRLYVALTRCTQTLTVLHTGPLPDTLVDPSAPVTDHERTCTRHHADGQRCRNRTSSPDGWCRQPGCDGYRTRRVRRPEGQPTVLGSPAGLDTGARLEPSVRAATITVSAAARARFAVRHRATAREAEVEIRAMLGDFLTEGRQARRTDGCWHLERDGYRLVLDRSAASVVDYQTVHAERSWAQHRAGIGSRISQRTRHSDTTTRHRDTATERIEEQPMSAPTPPVPPQPGPQDPTAAEHLRLFLAGIAQREEARDQSVYGFLRHSLIADLYRAGSRPDDQENGDVLCHLSGLSVLYRVLPEEDTGYERLRREALELLEARWARGAEADRVCLVLPAPPEEDWSAPALLGALGVSVIWREADTWRGENAALIAGERTHADRA</sequence>
<dbReference type="RefSeq" id="WP_212643859.1">
    <property type="nucleotide sequence ID" value="NZ_CP074132.1"/>
</dbReference>
<dbReference type="Gene3D" id="3.40.50.300">
    <property type="entry name" value="P-loop containing nucleotide triphosphate hydrolases"/>
    <property type="match status" value="2"/>
</dbReference>
<organism evidence="8 9">
    <name type="scientific">Nocardiopsis akebiae</name>
    <dbReference type="NCBI Taxonomy" id="2831968"/>
    <lineage>
        <taxon>Bacteria</taxon>
        <taxon>Bacillati</taxon>
        <taxon>Actinomycetota</taxon>
        <taxon>Actinomycetes</taxon>
        <taxon>Streptosporangiales</taxon>
        <taxon>Nocardiopsidaceae</taxon>
        <taxon>Nocardiopsis</taxon>
    </lineage>
</organism>
<dbReference type="InterPro" id="IPR000212">
    <property type="entry name" value="DNA_helicase_UvrD/REP"/>
</dbReference>
<dbReference type="InterPro" id="IPR014016">
    <property type="entry name" value="UvrD-like_ATP-bd"/>
</dbReference>